<name>A0A7T8HHC0_CALRO</name>
<evidence type="ECO:0000256" key="1">
    <source>
        <dbReference type="SAM" id="MobiDB-lite"/>
    </source>
</evidence>
<keyword evidence="3" id="KW-1185">Reference proteome</keyword>
<feature type="region of interest" description="Disordered" evidence="1">
    <location>
        <begin position="125"/>
        <end position="164"/>
    </location>
</feature>
<evidence type="ECO:0000313" key="3">
    <source>
        <dbReference type="Proteomes" id="UP000595437"/>
    </source>
</evidence>
<sequence length="225" mass="24962">MSTHLEVTAQLTLAYPTTITASSSASPPDHQSMHPPIHILDDINIQKQLQEQQQGQWKTYLSTELQGTTPPAAQPPPEELVNIRPTEEDDVIEEEDPYGRCMNMKDPRIIDLGLRSAFNTLPVNKHLSNNSSSSSPRGGKLASNKHPTGRPNGGLRPGPTGRHFKPFDHRKMNPMAGIQENAVYGETRNNLIVQKTNTSLPHMPAELRHTNYASSTRPLLQMVEP</sequence>
<dbReference type="AlphaFoldDB" id="A0A7T8HHC0"/>
<accession>A0A7T8HHC0</accession>
<organism evidence="2 3">
    <name type="scientific">Caligus rogercresseyi</name>
    <name type="common">Sea louse</name>
    <dbReference type="NCBI Taxonomy" id="217165"/>
    <lineage>
        <taxon>Eukaryota</taxon>
        <taxon>Metazoa</taxon>
        <taxon>Ecdysozoa</taxon>
        <taxon>Arthropoda</taxon>
        <taxon>Crustacea</taxon>
        <taxon>Multicrustacea</taxon>
        <taxon>Hexanauplia</taxon>
        <taxon>Copepoda</taxon>
        <taxon>Siphonostomatoida</taxon>
        <taxon>Caligidae</taxon>
        <taxon>Caligus</taxon>
    </lineage>
</organism>
<reference evidence="3" key="1">
    <citation type="submission" date="2021-01" db="EMBL/GenBank/DDBJ databases">
        <title>Caligus Genome Assembly.</title>
        <authorList>
            <person name="Gallardo-Escarate C."/>
        </authorList>
    </citation>
    <scope>NUCLEOTIDE SEQUENCE [LARGE SCALE GENOMIC DNA]</scope>
</reference>
<dbReference type="Proteomes" id="UP000595437">
    <property type="component" value="Chromosome 7"/>
</dbReference>
<protein>
    <submittedName>
        <fullName evidence="2">Uncharacterized protein</fullName>
    </submittedName>
</protein>
<proteinExistence type="predicted"/>
<gene>
    <name evidence="2" type="ORF">FKW44_010784</name>
</gene>
<dbReference type="EMBL" id="CP045896">
    <property type="protein sequence ID" value="QQP49949.1"/>
    <property type="molecule type" value="Genomic_DNA"/>
</dbReference>
<evidence type="ECO:0000313" key="2">
    <source>
        <dbReference type="EMBL" id="QQP49949.1"/>
    </source>
</evidence>